<protein>
    <submittedName>
        <fullName evidence="4">RNA-dependent RNA polymerase</fullName>
    </submittedName>
</protein>
<dbReference type="GO" id="GO:0003968">
    <property type="term" value="F:RNA-directed RNA polymerase activity"/>
    <property type="evidence" value="ECO:0007669"/>
    <property type="project" value="UniProtKB-KW"/>
</dbReference>
<accession>A0A0M4KP37</accession>
<keyword evidence="3" id="KW-0548">Nucleotidyltransferase</keyword>
<evidence type="ECO:0000256" key="2">
    <source>
        <dbReference type="ARBA" id="ARBA00022679"/>
    </source>
</evidence>
<proteinExistence type="predicted"/>
<reference evidence="4" key="1">
    <citation type="journal article" date="2016" name="J. Virol.">
        <title>Identification of diverse mycoviruses through metatranscriptomics characterization of the viromes of five major fungal plant pathogens.</title>
        <authorList>
            <person name="Marzano S.-Y.L."/>
            <person name="Nelson B.D."/>
            <person name="Ajayi-Oyetunde O."/>
            <person name="Bradley C.A."/>
            <person name="Hughes T.J."/>
            <person name="Hartman G.L."/>
            <person name="Eastburn D.M."/>
            <person name="Domier L.L."/>
        </authorList>
    </citation>
    <scope>NUCLEOTIDE SEQUENCE</scope>
    <source>
        <strain evidence="4">EV-6</strain>
    </source>
</reference>
<organism evidence="4">
    <name type="scientific">Rhizoctonia solani mitovirus 13</name>
    <dbReference type="NCBI Taxonomy" id="1708334"/>
    <lineage>
        <taxon>Viruses</taxon>
        <taxon>Riboviria</taxon>
        <taxon>Orthornavirae</taxon>
        <taxon>Lenarviricota</taxon>
        <taxon>Howeltoviricetes</taxon>
        <taxon>Cryppavirales</taxon>
        <taxon>Mitoviridae</taxon>
        <taxon>Mitovirus</taxon>
    </lineage>
</organism>
<dbReference type="PANTHER" id="PTHR34456">
    <property type="entry name" value="MITOVIRUS RNA-DEPENDENT RNA POLYMERASE"/>
    <property type="match status" value="1"/>
</dbReference>
<name>A0A0M4KP37_9VIRU</name>
<dbReference type="SUPFAM" id="SSF56672">
    <property type="entry name" value="DNA/RNA polymerases"/>
    <property type="match status" value="1"/>
</dbReference>
<evidence type="ECO:0000313" key="4">
    <source>
        <dbReference type="EMBL" id="ALD89118.1"/>
    </source>
</evidence>
<dbReference type="InterPro" id="IPR043502">
    <property type="entry name" value="DNA/RNA_pol_sf"/>
</dbReference>
<evidence type="ECO:0000256" key="1">
    <source>
        <dbReference type="ARBA" id="ARBA00022484"/>
    </source>
</evidence>
<dbReference type="PANTHER" id="PTHR34456:SF13">
    <property type="entry name" value="REVERSE TRANSCRIPTASE DOMAIN-CONTAINING PROTEIN"/>
    <property type="match status" value="1"/>
</dbReference>
<keyword evidence="1 4" id="KW-0696">RNA-directed RNA polymerase</keyword>
<dbReference type="EMBL" id="KP900908">
    <property type="protein sequence ID" value="ALD89118.1"/>
    <property type="molecule type" value="Genomic_RNA"/>
</dbReference>
<dbReference type="Pfam" id="PF05919">
    <property type="entry name" value="Mitovir_RNA_pol"/>
    <property type="match status" value="2"/>
</dbReference>
<evidence type="ECO:0000256" key="3">
    <source>
        <dbReference type="ARBA" id="ARBA00022695"/>
    </source>
</evidence>
<keyword evidence="2" id="KW-0808">Transferase</keyword>
<sequence>MKTLSMQLNSRRIKGLFASIVENGSMVSLAGTWTITDRKLTLEKAEAISKEYQSEGFLTKVSKSKDGTFRVLRLERGSLADLILGFGWRMISLIFPNKVKFAGRLKLLHIFQSYCFRMYKVHGPEQVVKFLKAAQLAVQKSIGKDKINSLRDLDKDLLKSKLTGYGLPTIIPSRDRKLIASGAQPVIRFWLTLFSVYRVIDIAGKLKLETIIQPFEGASDYLIVRDQFYAFLKASSSSTLFNIRSLSKPAEPLLFEAASASHKVAWTGLVSDAKLLASLKLSWYARQIMIIMGQYELVLLFDFCLETPLVESPAEPNYRQSKSTEGRYTHVTNAEPNGFAGKLAIKEEAAGKRRVFAMTDIWTQTVLKPLEQMLASFLRNLPNDGVYNQHASELRAREKSLRSGCSFGYDLSAATDRLPLELQSFILNLIVPDLGHLWSHLLTQRDYILKLPEEEQKRIGAHWSSKTAKAPSTYDVKGLELVLHYCYWGSTSMVKDRPEPWVKLRYAVGQPMGALSSFAMLAVTHHFIVQYAYRVAYSVPMDLVFTKDTWYTGYECTGDDIIIFDAKVAAEYKNLLRAFGMPINETKSVVAKVPVTEYLKVTSFYGNNVGAISWKMLMSGNSLMGRANIIFHLLSKGIIHTNINPWIKRSAALSLHKPGNLTPTLIALWTMLSNRGLLSVEECLKALISGNKKVFRLAKAILFDADVNKITLALPALFKGQQVPFVQKRIVEKIWAIEKPWFGITMWKPLAVFTAKADVSRDAEKLTKEMIKVMIDDRFVPLVDSLSFEMDHGNFFTDGVPDIVKYQDPGSHPDHTHNELTALFTALFSFMQAKLERLAQPILDGNPQLDSNIPDLVNYNDKLDRYNELLALVERYQIKTSGDAPAPVRNVRATELKLIKLIRKMGNRPLFTTAYNL</sequence>
<dbReference type="InterPro" id="IPR008686">
    <property type="entry name" value="RNA_pol_mitovir"/>
</dbReference>